<dbReference type="PANTHER" id="PTHR40940">
    <property type="entry name" value="PROTEIN BATD-RELATED"/>
    <property type="match status" value="1"/>
</dbReference>
<dbReference type="Proteomes" id="UP001250932">
    <property type="component" value="Unassembled WGS sequence"/>
</dbReference>
<feature type="domain" description="DUF7939" evidence="4">
    <location>
        <begin position="502"/>
        <end position="580"/>
    </location>
</feature>
<gene>
    <name evidence="5" type="ORF">PPG34_11320</name>
</gene>
<keyword evidence="2" id="KW-1133">Transmembrane helix</keyword>
<feature type="region of interest" description="Disordered" evidence="1">
    <location>
        <begin position="404"/>
        <end position="448"/>
    </location>
</feature>
<evidence type="ECO:0000259" key="4">
    <source>
        <dbReference type="Pfam" id="PF25607"/>
    </source>
</evidence>
<keyword evidence="6" id="KW-1185">Reference proteome</keyword>
<evidence type="ECO:0000256" key="2">
    <source>
        <dbReference type="SAM" id="Phobius"/>
    </source>
</evidence>
<feature type="chain" id="PRO_5046039822" evidence="3">
    <location>
        <begin position="26"/>
        <end position="605"/>
    </location>
</feature>
<name>A0ABU3K979_9BACT</name>
<feature type="compositionally biased region" description="Polar residues" evidence="1">
    <location>
        <begin position="407"/>
        <end position="420"/>
    </location>
</feature>
<keyword evidence="2" id="KW-0812">Transmembrane</keyword>
<sequence length="605" mass="66140">MVKILWSLAWLVGTLAVGFQTTSWAQSVTTYVDRNPITIEETVKLVVKYNGGSPDGTPDLSGLAKDFDVLGTSQSSRTSIINGKMESSTEWVSTLAPKREGSIVIPPIPVGAEVSLPLTLKVLPAGQPGKTGQARDLFLDVQVQPKNPYVQSQVTVTMKLFHALSLREGSLDEPKAPDVLVQKLGEDRSYETVLDGRRYGVIERQYALFPQKSGKVTIPSLTFTGKVQDQQHRRSLFDDMMGNRPGLFGADPFGTLRTVRTRSESFTLTVQPIPSTIQGDTWLPAQEFILQESWLPESFEKEAKVGEPITRTITMVAKGLTGTQLPDLPVSDQPNVNVYPDQPKTETRVEDAMAIGIRQQKMAFVPTASGPLHLPEVRIPWWDSKTKQQRVAVLPSRIVNILPEPGSQITRSGEQPNSGTLAPVASGQQAKEESSGFDQGMVPGSGGGGSSSTVVMWQVIAGVLMVLWFGTGFGWWYNHRRVNPKKGGQTKDLVKANSLRYARHAFSQACHANNPKKAKEALLDWAGKKWSHHPPLGLQGVAQRLTDAEAKKAVWKLDRVLYSSEGGTWNGQDCNRVVSSAMEQCEQKSSGSSDGLPPLYLTEAS</sequence>
<organism evidence="5 6">
    <name type="scientific">Candidatus Nitronereus thalassa</name>
    <dbReference type="NCBI Taxonomy" id="3020898"/>
    <lineage>
        <taxon>Bacteria</taxon>
        <taxon>Pseudomonadati</taxon>
        <taxon>Nitrospirota</taxon>
        <taxon>Nitrospiria</taxon>
        <taxon>Nitrospirales</taxon>
        <taxon>Nitrospiraceae</taxon>
        <taxon>Candidatus Nitronereus</taxon>
    </lineage>
</organism>
<dbReference type="InterPro" id="IPR025738">
    <property type="entry name" value="BatD"/>
</dbReference>
<dbReference type="Pfam" id="PF25607">
    <property type="entry name" value="DUF7939"/>
    <property type="match status" value="1"/>
</dbReference>
<feature type="signal peptide" evidence="3">
    <location>
        <begin position="1"/>
        <end position="25"/>
    </location>
</feature>
<dbReference type="InterPro" id="IPR057699">
    <property type="entry name" value="DUF7939"/>
</dbReference>
<evidence type="ECO:0000313" key="6">
    <source>
        <dbReference type="Proteomes" id="UP001250932"/>
    </source>
</evidence>
<evidence type="ECO:0000313" key="5">
    <source>
        <dbReference type="EMBL" id="MDT7042945.1"/>
    </source>
</evidence>
<dbReference type="PANTHER" id="PTHR40940:SF1">
    <property type="entry name" value="PROTEIN BATD"/>
    <property type="match status" value="1"/>
</dbReference>
<protein>
    <submittedName>
        <fullName evidence="5">BatD family protein</fullName>
    </submittedName>
</protein>
<feature type="region of interest" description="Disordered" evidence="1">
    <location>
        <begin position="585"/>
        <end position="605"/>
    </location>
</feature>
<proteinExistence type="predicted"/>
<evidence type="ECO:0000256" key="3">
    <source>
        <dbReference type="SAM" id="SignalP"/>
    </source>
</evidence>
<keyword evidence="2" id="KW-0472">Membrane</keyword>
<feature type="transmembrane region" description="Helical" evidence="2">
    <location>
        <begin position="455"/>
        <end position="477"/>
    </location>
</feature>
<accession>A0ABU3K979</accession>
<reference evidence="5 6" key="1">
    <citation type="journal article" date="2023" name="ISME J.">
        <title>Cultivation and genomic characterization of novel and ubiquitous marine nitrite-oxidizing bacteria from the Nitrospirales.</title>
        <authorList>
            <person name="Mueller A.J."/>
            <person name="Daebeler A."/>
            <person name="Herbold C.W."/>
            <person name="Kirkegaard R.H."/>
            <person name="Daims H."/>
        </authorList>
    </citation>
    <scope>NUCLEOTIDE SEQUENCE [LARGE SCALE GENOMIC DNA]</scope>
    <source>
        <strain evidence="5 6">EB</strain>
    </source>
</reference>
<dbReference type="RefSeq" id="WP_313833416.1">
    <property type="nucleotide sequence ID" value="NZ_JAQOUE010000001.1"/>
</dbReference>
<keyword evidence="3" id="KW-0732">Signal</keyword>
<dbReference type="EMBL" id="JAQOUE010000001">
    <property type="protein sequence ID" value="MDT7042945.1"/>
    <property type="molecule type" value="Genomic_DNA"/>
</dbReference>
<comment type="caution">
    <text evidence="5">The sequence shown here is derived from an EMBL/GenBank/DDBJ whole genome shotgun (WGS) entry which is preliminary data.</text>
</comment>
<evidence type="ECO:0000256" key="1">
    <source>
        <dbReference type="SAM" id="MobiDB-lite"/>
    </source>
</evidence>
<dbReference type="Pfam" id="PF13584">
    <property type="entry name" value="BatD"/>
    <property type="match status" value="1"/>
</dbReference>